<evidence type="ECO:0000256" key="1">
    <source>
        <dbReference type="ARBA" id="ARBA00008874"/>
    </source>
</evidence>
<dbReference type="OrthoDB" id="3738511at2759"/>
<sequence>MSLHNKRHTRIDFKNLLDSRGNPSAAREEQQDLAIGISDAFEQPSEAEKNDIRHVGPVLGLSEPPRAPPAQRTRFPVIPLGRVKSASPWSTYQKMYGIRLGAHYNVVVAQQKQPSHQLVSIRQFPGHLESNQLRMLRQIRNTHFVAVHDVYRFKKMTHVVFEYMPVSLHEIARSRKRVEAVHLSAILGPLVIRGLVYLSEQGLQHGSLTSSNILVSEKGEVKIAGFESCRPIRSTDMMNMDITAIKHITEELMQGYASDGAAVNVAEPKPWLPSEALSFLADTTSALSVTELAKHPLLELPWKTDQLKIIVNISRLSAYMRWELCDDDPEDGC</sequence>
<dbReference type="SUPFAM" id="SSF56112">
    <property type="entry name" value="Protein kinase-like (PK-like)"/>
    <property type="match status" value="1"/>
</dbReference>
<organism evidence="5 6">
    <name type="scientific">Didymella heteroderae</name>
    <dbReference type="NCBI Taxonomy" id="1769908"/>
    <lineage>
        <taxon>Eukaryota</taxon>
        <taxon>Fungi</taxon>
        <taxon>Dikarya</taxon>
        <taxon>Ascomycota</taxon>
        <taxon>Pezizomycotina</taxon>
        <taxon>Dothideomycetes</taxon>
        <taxon>Pleosporomycetidae</taxon>
        <taxon>Pleosporales</taxon>
        <taxon>Pleosporineae</taxon>
        <taxon>Didymellaceae</taxon>
        <taxon>Didymella</taxon>
    </lineage>
</organism>
<keyword evidence="3" id="KW-0067">ATP-binding</keyword>
<name>A0A9P4WFS8_9PLEO</name>
<dbReference type="Gene3D" id="1.10.510.10">
    <property type="entry name" value="Transferase(Phosphotransferase) domain 1"/>
    <property type="match status" value="1"/>
</dbReference>
<dbReference type="InterPro" id="IPR011009">
    <property type="entry name" value="Kinase-like_dom_sf"/>
</dbReference>
<dbReference type="AlphaFoldDB" id="A0A9P4WFS8"/>
<dbReference type="InterPro" id="IPR051931">
    <property type="entry name" value="PAK3-like"/>
</dbReference>
<dbReference type="InterPro" id="IPR000719">
    <property type="entry name" value="Prot_kinase_dom"/>
</dbReference>
<accession>A0A9P4WFS8</accession>
<evidence type="ECO:0000256" key="3">
    <source>
        <dbReference type="ARBA" id="ARBA00022840"/>
    </source>
</evidence>
<proteinExistence type="inferred from homology"/>
<dbReference type="GO" id="GO:0004672">
    <property type="term" value="F:protein kinase activity"/>
    <property type="evidence" value="ECO:0007669"/>
    <property type="project" value="InterPro"/>
</dbReference>
<feature type="domain" description="Protein kinase" evidence="4">
    <location>
        <begin position="92"/>
        <end position="333"/>
    </location>
</feature>
<dbReference type="EMBL" id="SWKV01000185">
    <property type="protein sequence ID" value="KAF3031187.1"/>
    <property type="molecule type" value="Genomic_DNA"/>
</dbReference>
<protein>
    <recommendedName>
        <fullName evidence="4">Protein kinase domain-containing protein</fullName>
    </recommendedName>
</protein>
<gene>
    <name evidence="5" type="ORF">E8E12_001076</name>
</gene>
<dbReference type="Proteomes" id="UP000758155">
    <property type="component" value="Unassembled WGS sequence"/>
</dbReference>
<evidence type="ECO:0000313" key="5">
    <source>
        <dbReference type="EMBL" id="KAF3031187.1"/>
    </source>
</evidence>
<evidence type="ECO:0000256" key="2">
    <source>
        <dbReference type="ARBA" id="ARBA00022741"/>
    </source>
</evidence>
<comment type="similarity">
    <text evidence="1">Belongs to the protein kinase superfamily. STE Ser/Thr protein kinase family. STE20 subfamily.</text>
</comment>
<evidence type="ECO:0000259" key="4">
    <source>
        <dbReference type="PROSITE" id="PS50011"/>
    </source>
</evidence>
<dbReference type="SMART" id="SM00220">
    <property type="entry name" value="S_TKc"/>
    <property type="match status" value="1"/>
</dbReference>
<reference evidence="5" key="1">
    <citation type="submission" date="2019-04" db="EMBL/GenBank/DDBJ databases">
        <title>Sequencing of skin fungus with MAO and IRED activity.</title>
        <authorList>
            <person name="Marsaioli A.J."/>
            <person name="Bonatto J.M.C."/>
            <person name="Reis Junior O."/>
        </authorList>
    </citation>
    <scope>NUCLEOTIDE SEQUENCE</scope>
    <source>
        <strain evidence="5">28M1</strain>
    </source>
</reference>
<evidence type="ECO:0000313" key="6">
    <source>
        <dbReference type="Proteomes" id="UP000758155"/>
    </source>
</evidence>
<dbReference type="GO" id="GO:0005524">
    <property type="term" value="F:ATP binding"/>
    <property type="evidence" value="ECO:0007669"/>
    <property type="project" value="UniProtKB-KW"/>
</dbReference>
<dbReference type="PANTHER" id="PTHR45832">
    <property type="entry name" value="SERINE/THREONINE-PROTEIN KINASE SAMKA-RELATED-RELATED"/>
    <property type="match status" value="1"/>
</dbReference>
<comment type="caution">
    <text evidence="5">The sequence shown here is derived from an EMBL/GenBank/DDBJ whole genome shotgun (WGS) entry which is preliminary data.</text>
</comment>
<dbReference type="PROSITE" id="PS50011">
    <property type="entry name" value="PROTEIN_KINASE_DOM"/>
    <property type="match status" value="1"/>
</dbReference>
<dbReference type="PANTHER" id="PTHR45832:SF22">
    <property type="entry name" value="SERINE_THREONINE-PROTEIN KINASE SAMKA-RELATED"/>
    <property type="match status" value="1"/>
</dbReference>
<dbReference type="Pfam" id="PF00069">
    <property type="entry name" value="Pkinase"/>
    <property type="match status" value="1"/>
</dbReference>
<keyword evidence="6" id="KW-1185">Reference proteome</keyword>
<keyword evidence="2" id="KW-0547">Nucleotide-binding</keyword>